<evidence type="ECO:0000313" key="4">
    <source>
        <dbReference type="Proteomes" id="UP000198939"/>
    </source>
</evidence>
<evidence type="ECO:0000313" key="3">
    <source>
        <dbReference type="Proteomes" id="UP000183063"/>
    </source>
</evidence>
<dbReference type="AlphaFoldDB" id="A0A1H8LN75"/>
<reference evidence="2 4" key="3">
    <citation type="submission" date="2016-10" db="EMBL/GenBank/DDBJ databases">
        <authorList>
            <person name="Varghese N."/>
            <person name="Submissions S."/>
        </authorList>
    </citation>
    <scope>NUCLEOTIDE SEQUENCE [LARGE SCALE GENOMIC DNA]</scope>
    <source>
        <strain evidence="2 4">CGMCC 1.7071</strain>
    </source>
</reference>
<keyword evidence="4" id="KW-1185">Reference proteome</keyword>
<dbReference type="EMBL" id="FNXB01000013">
    <property type="protein sequence ID" value="SEH90271.1"/>
    <property type="molecule type" value="Genomic_DNA"/>
</dbReference>
<dbReference type="EMBL" id="FOCV01000011">
    <property type="protein sequence ID" value="SEO06544.1"/>
    <property type="molecule type" value="Genomic_DNA"/>
</dbReference>
<proteinExistence type="predicted"/>
<reference evidence="3" key="1">
    <citation type="submission" date="2016-10" db="EMBL/GenBank/DDBJ databases">
        <authorList>
            <person name="Wibberg D."/>
        </authorList>
    </citation>
    <scope>NUCLEOTIDE SEQUENCE [LARGE SCALE GENOMIC DNA]</scope>
</reference>
<dbReference type="Proteomes" id="UP000183063">
    <property type="component" value="Unassembled WGS sequence"/>
</dbReference>
<dbReference type="Proteomes" id="UP000198939">
    <property type="component" value="Unassembled WGS sequence"/>
</dbReference>
<evidence type="ECO:0000313" key="1">
    <source>
        <dbReference type="EMBL" id="SEH90271.1"/>
    </source>
</evidence>
<name>A0A1H8LN75_9HYPH</name>
<sequence length="40" mass="4360">MVGKTSEKTDRFLGKIAQLIPNSLVVWTVLDPPIPLLPAT</sequence>
<reference evidence="1" key="2">
    <citation type="submission" date="2016-10" db="EMBL/GenBank/DDBJ databases">
        <authorList>
            <person name="de Groot N.N."/>
        </authorList>
    </citation>
    <scope>NUCLEOTIDE SEQUENCE [LARGE SCALE GENOMIC DNA]</scope>
    <source>
        <strain evidence="1">CCBAU85039</strain>
    </source>
</reference>
<accession>A0A1H8LN75</accession>
<evidence type="ECO:0000313" key="2">
    <source>
        <dbReference type="EMBL" id="SEO06544.1"/>
    </source>
</evidence>
<organism evidence="1 3">
    <name type="scientific">Rhizobium tibeticum</name>
    <dbReference type="NCBI Taxonomy" id="501024"/>
    <lineage>
        <taxon>Bacteria</taxon>
        <taxon>Pseudomonadati</taxon>
        <taxon>Pseudomonadota</taxon>
        <taxon>Alphaproteobacteria</taxon>
        <taxon>Hyphomicrobiales</taxon>
        <taxon>Rhizobiaceae</taxon>
        <taxon>Rhizobium/Agrobacterium group</taxon>
        <taxon>Rhizobium</taxon>
    </lineage>
</organism>
<protein>
    <submittedName>
        <fullName evidence="1">Uncharacterized protein</fullName>
    </submittedName>
</protein>
<gene>
    <name evidence="1" type="ORF">RTCCBAU85039_2966</name>
    <name evidence="2" type="ORF">SAMN05216228_101173</name>
</gene>